<dbReference type="Proteomes" id="UP001500751">
    <property type="component" value="Unassembled WGS sequence"/>
</dbReference>
<evidence type="ECO:0000313" key="2">
    <source>
        <dbReference type="EMBL" id="GAA2059235.1"/>
    </source>
</evidence>
<protein>
    <recommendedName>
        <fullName evidence="4">Ig-like domain-containing protein</fullName>
    </recommendedName>
</protein>
<evidence type="ECO:0008006" key="4">
    <source>
        <dbReference type="Google" id="ProtNLM"/>
    </source>
</evidence>
<keyword evidence="1" id="KW-0732">Signal</keyword>
<accession>A0ABP5GZJ8</accession>
<evidence type="ECO:0000256" key="1">
    <source>
        <dbReference type="SAM" id="SignalP"/>
    </source>
</evidence>
<sequence>MSARSSIASGLTAAVAAALSVLGPAAAHADDPVPSCEQMGQTAQRNIYSYNCEEFVPGSPYLTWAGAPITSGQGTAELWGTCVGGSLPYTIRVSWTISGVTHNASTRLTCSGGGKV</sequence>
<proteinExistence type="predicted"/>
<evidence type="ECO:0000313" key="3">
    <source>
        <dbReference type="Proteomes" id="UP001500751"/>
    </source>
</evidence>
<name>A0ABP5GZJ8_9ACTN</name>
<feature type="chain" id="PRO_5046610914" description="Ig-like domain-containing protein" evidence="1">
    <location>
        <begin position="30"/>
        <end position="116"/>
    </location>
</feature>
<dbReference type="EMBL" id="BAAAQN010000074">
    <property type="protein sequence ID" value="GAA2059235.1"/>
    <property type="molecule type" value="Genomic_DNA"/>
</dbReference>
<gene>
    <name evidence="2" type="ORF">GCM10009839_81840</name>
</gene>
<comment type="caution">
    <text evidence="2">The sequence shown here is derived from an EMBL/GenBank/DDBJ whole genome shotgun (WGS) entry which is preliminary data.</text>
</comment>
<dbReference type="RefSeq" id="WP_344671118.1">
    <property type="nucleotide sequence ID" value="NZ_BAAAQN010000074.1"/>
</dbReference>
<organism evidence="2 3">
    <name type="scientific">Catenulispora yoronensis</name>
    <dbReference type="NCBI Taxonomy" id="450799"/>
    <lineage>
        <taxon>Bacteria</taxon>
        <taxon>Bacillati</taxon>
        <taxon>Actinomycetota</taxon>
        <taxon>Actinomycetes</taxon>
        <taxon>Catenulisporales</taxon>
        <taxon>Catenulisporaceae</taxon>
        <taxon>Catenulispora</taxon>
    </lineage>
</organism>
<keyword evidence="3" id="KW-1185">Reference proteome</keyword>
<reference evidence="3" key="1">
    <citation type="journal article" date="2019" name="Int. J. Syst. Evol. Microbiol.">
        <title>The Global Catalogue of Microorganisms (GCM) 10K type strain sequencing project: providing services to taxonomists for standard genome sequencing and annotation.</title>
        <authorList>
            <consortium name="The Broad Institute Genomics Platform"/>
            <consortium name="The Broad Institute Genome Sequencing Center for Infectious Disease"/>
            <person name="Wu L."/>
            <person name="Ma J."/>
        </authorList>
    </citation>
    <scope>NUCLEOTIDE SEQUENCE [LARGE SCALE GENOMIC DNA]</scope>
    <source>
        <strain evidence="3">JCM 16014</strain>
    </source>
</reference>
<feature type="signal peptide" evidence="1">
    <location>
        <begin position="1"/>
        <end position="29"/>
    </location>
</feature>